<evidence type="ECO:0000313" key="2">
    <source>
        <dbReference type="Proteomes" id="UP000305729"/>
    </source>
</evidence>
<dbReference type="Proteomes" id="UP000305729">
    <property type="component" value="Chromosome 2"/>
</dbReference>
<reference evidence="1 2" key="1">
    <citation type="submission" date="2019-10" db="EMBL/GenBank/DDBJ databases">
        <title>Pseudoalteromonas rubra S4059.</title>
        <authorList>
            <person name="Paulsen S."/>
            <person name="Wang X."/>
        </authorList>
    </citation>
    <scope>NUCLEOTIDE SEQUENCE [LARGE SCALE GENOMIC DNA]</scope>
    <source>
        <strain evidence="1 2">S4059</strain>
    </source>
</reference>
<sequence length="679" mass="75335">MALLLRLYSCLMAVNLCCLGTNHNKKGITMKTKATKALIAGLLLSPVLSAHAALDPTKGYADPFNFNNHGKCSFNDSGPSYSDDSDYNYDTYIKNKVSPYHHLNTTLNERLLRGSYYSLDNQLFYVGGQNVPKYSGPASTGSAKAAPMAVQSGDWTYYIINGAHSDCALNAPAPNKGYERLVYAVGAYNHKTGMIKEPVIVHVKDTSDFHDTAVLNVDSQGYVYVFISGRNSTRGGLIYRSSNKHDNFFANLGSFKLVDAKNERGLTLDRDHNCTDSTKSCYNLGFTYPQAWWVNNKFVLLNTRYIQAPTEMTNEYKQTARRQLYMTEYLPQSGGLTALTSKKLVALDDKLSFGHYSVSTERNGVLAMAFNVHMPDSCTLKTGARSECLALGKNGIKQNRHVPNDNRTNLYFMYSRDGGKTWKNAKHRTLIDTSRGQYINTLNKLNEALLYQPDTSVDIVSGYHPESTTIKKRIYVKDLDITTNGYGGYLTSLKVLVTEADGIHGFVPKTSAESRRMIRALVIDQNGNKDYVGCYNSADCWADHAYSSGTVISHGQSGYSELAFPMSSGDKLAGGKVHLYNSNLKTAGDVKVWSYMGAQHYRDPNDVNYIRKVHDAKSVTGQEPVYFWAQSASNSRVDLVLSGRYGQQVQLTGNFGTSKKMTCPTAYVFNRCTTANNVM</sequence>
<dbReference type="STRING" id="43658.AT705_21105"/>
<evidence type="ECO:0000313" key="1">
    <source>
        <dbReference type="EMBL" id="QPB85368.1"/>
    </source>
</evidence>
<gene>
    <name evidence="1" type="ORF">CWC22_020300</name>
</gene>
<proteinExistence type="predicted"/>
<name>A0A5S3UYD4_9GAMM</name>
<dbReference type="EMBL" id="CP045430">
    <property type="protein sequence ID" value="QPB85368.1"/>
    <property type="molecule type" value="Genomic_DNA"/>
</dbReference>
<dbReference type="Pfam" id="PF15892">
    <property type="entry name" value="BNR_4"/>
    <property type="match status" value="1"/>
</dbReference>
<dbReference type="AlphaFoldDB" id="A0A5S3UYD4"/>
<protein>
    <submittedName>
        <fullName evidence="1">Uncharacterized protein</fullName>
    </submittedName>
</protein>
<organism evidence="1 2">
    <name type="scientific">Pseudoalteromonas rubra</name>
    <dbReference type="NCBI Taxonomy" id="43658"/>
    <lineage>
        <taxon>Bacteria</taxon>
        <taxon>Pseudomonadati</taxon>
        <taxon>Pseudomonadota</taxon>
        <taxon>Gammaproteobacteria</taxon>
        <taxon>Alteromonadales</taxon>
        <taxon>Pseudoalteromonadaceae</taxon>
        <taxon>Pseudoalteromonas</taxon>
    </lineage>
</organism>
<accession>A0A5S3UYD4</accession>